<comment type="caution">
    <text evidence="2">The sequence shown here is derived from an EMBL/GenBank/DDBJ whole genome shotgun (WGS) entry which is preliminary data.</text>
</comment>
<dbReference type="InterPro" id="IPR046498">
    <property type="entry name" value="Rv1476-like"/>
</dbReference>
<organism evidence="2 3">
    <name type="scientific">Rhodococcus spelaei</name>
    <dbReference type="NCBI Taxonomy" id="2546320"/>
    <lineage>
        <taxon>Bacteria</taxon>
        <taxon>Bacillati</taxon>
        <taxon>Actinomycetota</taxon>
        <taxon>Actinomycetes</taxon>
        <taxon>Mycobacteriales</taxon>
        <taxon>Nocardiaceae</taxon>
        <taxon>Rhodococcus</taxon>
    </lineage>
</organism>
<keyword evidence="1" id="KW-1133">Transmembrane helix</keyword>
<accession>A0A541B2D1</accession>
<proteinExistence type="predicted"/>
<sequence>MPAALTAFLPAPADIPPEVNIDTIVADLADDGVSAPAGDVSGLEAVVDRAREDGIKLSVVVLKDNPGRDSQLRDIATEVGKHEGGTVLVLSPNWVGTYSDALSRVSVEDAQDKAYTGNAVDSANQFLDEIGRPEAPYGLITVGLVVVVGGAAAATWFVRARRGERDRQS</sequence>
<dbReference type="Pfam" id="PF20381">
    <property type="entry name" value="Rv1476"/>
    <property type="match status" value="1"/>
</dbReference>
<name>A0A541B2D1_9NOCA</name>
<dbReference type="RefSeq" id="WP_142101913.1">
    <property type="nucleotide sequence ID" value="NZ_VIGH01000008.1"/>
</dbReference>
<dbReference type="OrthoDB" id="4543462at2"/>
<dbReference type="AlphaFoldDB" id="A0A541B2D1"/>
<dbReference type="EMBL" id="VIGH01000008">
    <property type="protein sequence ID" value="TQF66476.1"/>
    <property type="molecule type" value="Genomic_DNA"/>
</dbReference>
<evidence type="ECO:0008006" key="4">
    <source>
        <dbReference type="Google" id="ProtNLM"/>
    </source>
</evidence>
<protein>
    <recommendedName>
        <fullName evidence="4">TPM domain-containing protein</fullName>
    </recommendedName>
</protein>
<gene>
    <name evidence="2" type="ORF">FK531_18450</name>
</gene>
<evidence type="ECO:0000313" key="3">
    <source>
        <dbReference type="Proteomes" id="UP000316256"/>
    </source>
</evidence>
<evidence type="ECO:0000313" key="2">
    <source>
        <dbReference type="EMBL" id="TQF66476.1"/>
    </source>
</evidence>
<feature type="transmembrane region" description="Helical" evidence="1">
    <location>
        <begin position="137"/>
        <end position="158"/>
    </location>
</feature>
<reference evidence="2 3" key="1">
    <citation type="submission" date="2019-06" db="EMBL/GenBank/DDBJ databases">
        <title>Rhodococcus spaelei sp. nov., isolated from a cave.</title>
        <authorList>
            <person name="Lee S.D."/>
        </authorList>
    </citation>
    <scope>NUCLEOTIDE SEQUENCE [LARGE SCALE GENOMIC DNA]</scope>
    <source>
        <strain evidence="2 3">C9-5</strain>
    </source>
</reference>
<dbReference type="Proteomes" id="UP000316256">
    <property type="component" value="Unassembled WGS sequence"/>
</dbReference>
<keyword evidence="1" id="KW-0812">Transmembrane</keyword>
<keyword evidence="1" id="KW-0472">Membrane</keyword>
<evidence type="ECO:0000256" key="1">
    <source>
        <dbReference type="SAM" id="Phobius"/>
    </source>
</evidence>
<keyword evidence="3" id="KW-1185">Reference proteome</keyword>